<protein>
    <submittedName>
        <fullName evidence="1">Uncharacterized protein</fullName>
    </submittedName>
</protein>
<name>A0A0F8Z6C5_9ZZZZ</name>
<dbReference type="EMBL" id="LAZR01049588">
    <property type="protein sequence ID" value="KKK89312.1"/>
    <property type="molecule type" value="Genomic_DNA"/>
</dbReference>
<evidence type="ECO:0000313" key="1">
    <source>
        <dbReference type="EMBL" id="KKK89312.1"/>
    </source>
</evidence>
<comment type="caution">
    <text evidence="1">The sequence shown here is derived from an EMBL/GenBank/DDBJ whole genome shotgun (WGS) entry which is preliminary data.</text>
</comment>
<reference evidence="1" key="1">
    <citation type="journal article" date="2015" name="Nature">
        <title>Complex archaea that bridge the gap between prokaryotes and eukaryotes.</title>
        <authorList>
            <person name="Spang A."/>
            <person name="Saw J.H."/>
            <person name="Jorgensen S.L."/>
            <person name="Zaremba-Niedzwiedzka K."/>
            <person name="Martijn J."/>
            <person name="Lind A.E."/>
            <person name="van Eijk R."/>
            <person name="Schleper C."/>
            <person name="Guy L."/>
            <person name="Ettema T.J."/>
        </authorList>
    </citation>
    <scope>NUCLEOTIDE SEQUENCE</scope>
</reference>
<accession>A0A0F8Z6C5</accession>
<dbReference type="AlphaFoldDB" id="A0A0F8Z6C5"/>
<proteinExistence type="predicted"/>
<sequence length="56" mass="6660">MNRDFKSVIDFLLDGERVRSRAWPNKDYGYFKNNILTLYRDGVEFSWILSEGDLQA</sequence>
<feature type="non-terminal residue" evidence="1">
    <location>
        <position position="56"/>
    </location>
</feature>
<organism evidence="1">
    <name type="scientific">marine sediment metagenome</name>
    <dbReference type="NCBI Taxonomy" id="412755"/>
    <lineage>
        <taxon>unclassified sequences</taxon>
        <taxon>metagenomes</taxon>
        <taxon>ecological metagenomes</taxon>
    </lineage>
</organism>
<gene>
    <name evidence="1" type="ORF">LCGC14_2734400</name>
</gene>